<evidence type="ECO:0000313" key="1">
    <source>
        <dbReference type="EMBL" id="SFI59024.1"/>
    </source>
</evidence>
<dbReference type="STRING" id="1125876.SAMN05443292_3012"/>
<name>A0A1I3JFP5_9FLAO</name>
<protein>
    <submittedName>
        <fullName evidence="1">Uncharacterized protein</fullName>
    </submittedName>
</protein>
<organism evidence="1 2">
    <name type="scientific">Halpernia frigidisoli</name>
    <dbReference type="NCBI Taxonomy" id="1125876"/>
    <lineage>
        <taxon>Bacteria</taxon>
        <taxon>Pseudomonadati</taxon>
        <taxon>Bacteroidota</taxon>
        <taxon>Flavobacteriia</taxon>
        <taxon>Flavobacteriales</taxon>
        <taxon>Weeksellaceae</taxon>
        <taxon>Chryseobacterium group</taxon>
        <taxon>Halpernia</taxon>
    </lineage>
</organism>
<dbReference type="AlphaFoldDB" id="A0A1I3JFP5"/>
<dbReference type="Proteomes" id="UP000198931">
    <property type="component" value="Unassembled WGS sequence"/>
</dbReference>
<dbReference type="EMBL" id="FOQT01000007">
    <property type="protein sequence ID" value="SFI59024.1"/>
    <property type="molecule type" value="Genomic_DNA"/>
</dbReference>
<dbReference type="RefSeq" id="WP_090082880.1">
    <property type="nucleotide sequence ID" value="NZ_FOQT01000007.1"/>
</dbReference>
<sequence>MNSILTIIIGLLFSVCSYGQAANIDRTISFQESILLRNFWTDFRSAIIKKDKDKLAKLCEFPFYCRPCIDDTTLKINNHITIKVTKKLFYESQYKEFFDKRVSSEVEKHKIFETYIFYPTFDDKNKHNGFMFSYTIVAPSKKWEGSQGFIYLSKKSGKFKITGIDTVP</sequence>
<gene>
    <name evidence="1" type="ORF">SAMN05443292_3012</name>
</gene>
<dbReference type="OrthoDB" id="1260005at2"/>
<evidence type="ECO:0000313" key="2">
    <source>
        <dbReference type="Proteomes" id="UP000198931"/>
    </source>
</evidence>
<reference evidence="1 2" key="1">
    <citation type="submission" date="2016-10" db="EMBL/GenBank/DDBJ databases">
        <authorList>
            <person name="de Groot N.N."/>
        </authorList>
    </citation>
    <scope>NUCLEOTIDE SEQUENCE [LARGE SCALE GENOMIC DNA]</scope>
    <source>
        <strain evidence="1 2">DSM 26000</strain>
    </source>
</reference>
<accession>A0A1I3JFP5</accession>
<proteinExistence type="predicted"/>
<keyword evidence="2" id="KW-1185">Reference proteome</keyword>